<feature type="compositionally biased region" description="Low complexity" evidence="1">
    <location>
        <begin position="167"/>
        <end position="178"/>
    </location>
</feature>
<feature type="compositionally biased region" description="Polar residues" evidence="1">
    <location>
        <begin position="150"/>
        <end position="161"/>
    </location>
</feature>
<feature type="compositionally biased region" description="Basic and acidic residues" evidence="1">
    <location>
        <begin position="202"/>
        <end position="211"/>
    </location>
</feature>
<feature type="region of interest" description="Disordered" evidence="1">
    <location>
        <begin position="142"/>
        <end position="290"/>
    </location>
</feature>
<reference evidence="2 3" key="1">
    <citation type="submission" date="2015-01" db="EMBL/GenBank/DDBJ databases">
        <title>The Genome Sequence of Exophiala spinifera CBS89968.</title>
        <authorList>
            <consortium name="The Broad Institute Genomics Platform"/>
            <person name="Cuomo C."/>
            <person name="de Hoog S."/>
            <person name="Gorbushina A."/>
            <person name="Stielow B."/>
            <person name="Teixiera M."/>
            <person name="Abouelleil A."/>
            <person name="Chapman S.B."/>
            <person name="Priest M."/>
            <person name="Young S.K."/>
            <person name="Wortman J."/>
            <person name="Nusbaum C."/>
            <person name="Birren B."/>
        </authorList>
    </citation>
    <scope>NUCLEOTIDE SEQUENCE [LARGE SCALE GENOMIC DNA]</scope>
    <source>
        <strain evidence="2 3">CBS 89968</strain>
    </source>
</reference>
<dbReference type="AlphaFoldDB" id="A0A0D1ZQ03"/>
<evidence type="ECO:0000313" key="3">
    <source>
        <dbReference type="Proteomes" id="UP000053328"/>
    </source>
</evidence>
<dbReference type="EMBL" id="KN847496">
    <property type="protein sequence ID" value="KIW14892.1"/>
    <property type="molecule type" value="Genomic_DNA"/>
</dbReference>
<dbReference type="GeneID" id="27334760"/>
<feature type="compositionally biased region" description="Polar residues" evidence="1">
    <location>
        <begin position="212"/>
        <end position="230"/>
    </location>
</feature>
<dbReference type="HOGENOM" id="CLU_036220_0_0_1"/>
<keyword evidence="3" id="KW-1185">Reference proteome</keyword>
<sequence>MSGVGEALAIVSCVAGLIQAYDAGARIVRQIKARRQAHDALPPTDRLEETIENGKKEIEQVLAKGTFDQGDTIAIIALLKITVDTQNALLEGLAQARVDDSIIDFEECIDASAQNRLNAVIELQKLERRMLAQEIERKRHVLQQQQQEETPSQTARASATAVTPDRQPSSQQPRAAQPEQPPPRPLQQNGRRSSALGRMLRRRETNSEIDRSSQVTTSSAGSLPNDSPGPSQREGLFQLQDTPVLNNSTSPWSSPGSRSSVGTYDSALQPTRPPTRLNTEPGHVPTVSRQSTALSTMSAVSSLSTASTVYPITNFGGFCKYAHDLRGGSAKKALSRILLGTYHTDVAYKCASTKCNFAAKALKKNNSYEIDDRIRQYADGVRYRWLFLAKSHVRQQRDSDRSLFRCMICTMLGDEAGLFEGSKNLLAHVATHQGVSLGGTQLQGPMVFSNHGAASASENDFDLSLSQPTTSTTAVEPRQHGAAVVVAASVAMNSTVESAMLLKEIAHSSTYEPYDDEENPWLSEGR</sequence>
<protein>
    <submittedName>
        <fullName evidence="2">Uncharacterized protein</fullName>
    </submittedName>
</protein>
<accession>A0A0D1ZQ03</accession>
<organism evidence="2 3">
    <name type="scientific">Exophiala spinifera</name>
    <dbReference type="NCBI Taxonomy" id="91928"/>
    <lineage>
        <taxon>Eukaryota</taxon>
        <taxon>Fungi</taxon>
        <taxon>Dikarya</taxon>
        <taxon>Ascomycota</taxon>
        <taxon>Pezizomycotina</taxon>
        <taxon>Eurotiomycetes</taxon>
        <taxon>Chaetothyriomycetidae</taxon>
        <taxon>Chaetothyriales</taxon>
        <taxon>Herpotrichiellaceae</taxon>
        <taxon>Exophiala</taxon>
    </lineage>
</organism>
<dbReference type="OrthoDB" id="25896at2759"/>
<feature type="compositionally biased region" description="Low complexity" evidence="1">
    <location>
        <begin position="248"/>
        <end position="263"/>
    </location>
</feature>
<dbReference type="Proteomes" id="UP000053328">
    <property type="component" value="Unassembled WGS sequence"/>
</dbReference>
<dbReference type="VEuPathDB" id="FungiDB:PV08_07677"/>
<evidence type="ECO:0000256" key="1">
    <source>
        <dbReference type="SAM" id="MobiDB-lite"/>
    </source>
</evidence>
<evidence type="ECO:0000313" key="2">
    <source>
        <dbReference type="EMBL" id="KIW14892.1"/>
    </source>
</evidence>
<name>A0A0D1ZQ03_9EURO</name>
<proteinExistence type="predicted"/>
<gene>
    <name evidence="2" type="ORF">PV08_07677</name>
</gene>
<dbReference type="RefSeq" id="XP_016235108.1">
    <property type="nucleotide sequence ID" value="XM_016382006.1"/>
</dbReference>